<evidence type="ECO:0000313" key="11">
    <source>
        <dbReference type="Proteomes" id="UP000663440"/>
    </source>
</evidence>
<protein>
    <recommendedName>
        <fullName evidence="2">histidine kinase</fullName>
        <ecNumber evidence="2">2.7.13.3</ecNumber>
    </recommendedName>
</protein>
<evidence type="ECO:0000256" key="3">
    <source>
        <dbReference type="ARBA" id="ARBA00022553"/>
    </source>
</evidence>
<reference evidence="10 11" key="1">
    <citation type="submission" date="2021-03" db="EMBL/GenBank/DDBJ databases">
        <title>Flavobacterium kribbensis sp. nov, an endophytic bacteria, isolated from soybean.</title>
        <authorList>
            <person name="Lee J."/>
            <person name="Seo J."/>
        </authorList>
    </citation>
    <scope>NUCLEOTIDE SEQUENCE [LARGE SCALE GENOMIC DNA]</scope>
    <source>
        <strain evidence="10 11">BB8</strain>
    </source>
</reference>
<evidence type="ECO:0000313" key="10">
    <source>
        <dbReference type="EMBL" id="QSW88419.1"/>
    </source>
</evidence>
<dbReference type="CDD" id="cd00082">
    <property type="entry name" value="HisKA"/>
    <property type="match status" value="1"/>
</dbReference>
<dbReference type="EC" id="2.7.13.3" evidence="2"/>
<dbReference type="InterPro" id="IPR050351">
    <property type="entry name" value="BphY/WalK/GraS-like"/>
</dbReference>
<keyword evidence="7" id="KW-0175">Coiled coil</keyword>
<dbReference type="PROSITE" id="PS50109">
    <property type="entry name" value="HIS_KIN"/>
    <property type="match status" value="1"/>
</dbReference>
<evidence type="ECO:0000256" key="4">
    <source>
        <dbReference type="ARBA" id="ARBA00022679"/>
    </source>
</evidence>
<keyword evidence="4" id="KW-0808">Transferase</keyword>
<feature type="domain" description="Histidine kinase" evidence="8">
    <location>
        <begin position="182"/>
        <end position="409"/>
    </location>
</feature>
<feature type="modified residue" description="4-aspartylphosphate" evidence="6">
    <location>
        <position position="57"/>
    </location>
</feature>
<keyword evidence="5" id="KW-0418">Kinase</keyword>
<sequence>MEKYPIKILLVDDKQENLLSLQVILADQGYSFIEATSGKDALRILLKDQDFAIILMDVQMPLMDGFEAAELIRESDKLKHVPIIFLTANMDSADYIFKGYQSGAVDYMIKPLSSEILKAKVLVFTELYKKNRELQLKEEETSALNATITKASQELARQCEAVEKYAEELKRKNAELDAFTHISSHDLQEPLRKIQTFTGILLEKEYQNLSEDGRSRFNRILQATGRMRDLINDLLAFSQTNVMDRKYEIADLQQLVDNIKETLSESIMEKQAAIQTELHGPIAIIPFLFGQLLENLTSNALKFARQDVPMLIEIKTRLVMGKELEIEKLQPDTPYCHLSFKDNGIGFEPQHCEKIFGVFQRLHTRDKYEGTGIGLAIVKKIVENHNGIIMAEGELGKGATFHIYIPQEQSATRQKNHMSD</sequence>
<evidence type="ECO:0000256" key="6">
    <source>
        <dbReference type="PROSITE-ProRule" id="PRU00169"/>
    </source>
</evidence>
<dbReference type="InterPro" id="IPR004358">
    <property type="entry name" value="Sig_transdc_His_kin-like_C"/>
</dbReference>
<dbReference type="InterPro" id="IPR036890">
    <property type="entry name" value="HATPase_C_sf"/>
</dbReference>
<dbReference type="InterPro" id="IPR003594">
    <property type="entry name" value="HATPase_dom"/>
</dbReference>
<proteinExistence type="predicted"/>
<dbReference type="PROSITE" id="PS50110">
    <property type="entry name" value="RESPONSE_REGULATORY"/>
    <property type="match status" value="1"/>
</dbReference>
<evidence type="ECO:0000256" key="1">
    <source>
        <dbReference type="ARBA" id="ARBA00000085"/>
    </source>
</evidence>
<gene>
    <name evidence="10" type="ORF">J0383_19460</name>
</gene>
<dbReference type="PANTHER" id="PTHR42878">
    <property type="entry name" value="TWO-COMPONENT HISTIDINE KINASE"/>
    <property type="match status" value="1"/>
</dbReference>
<dbReference type="Gene3D" id="3.30.565.10">
    <property type="entry name" value="Histidine kinase-like ATPase, C-terminal domain"/>
    <property type="match status" value="1"/>
</dbReference>
<dbReference type="PRINTS" id="PR00344">
    <property type="entry name" value="BCTRLSENSOR"/>
</dbReference>
<organism evidence="10 11">
    <name type="scientific">Flavobacterium endoglycinae</name>
    <dbReference type="NCBI Taxonomy" id="2816357"/>
    <lineage>
        <taxon>Bacteria</taxon>
        <taxon>Pseudomonadati</taxon>
        <taxon>Bacteroidota</taxon>
        <taxon>Flavobacteriia</taxon>
        <taxon>Flavobacteriales</taxon>
        <taxon>Flavobacteriaceae</taxon>
        <taxon>Flavobacterium</taxon>
    </lineage>
</organism>
<dbReference type="SUPFAM" id="SSF52172">
    <property type="entry name" value="CheY-like"/>
    <property type="match status" value="1"/>
</dbReference>
<dbReference type="Pfam" id="PF02518">
    <property type="entry name" value="HATPase_c"/>
    <property type="match status" value="1"/>
</dbReference>
<keyword evidence="3 6" id="KW-0597">Phosphoprotein</keyword>
<dbReference type="PANTHER" id="PTHR42878:SF15">
    <property type="entry name" value="BACTERIOPHYTOCHROME"/>
    <property type="match status" value="1"/>
</dbReference>
<dbReference type="EMBL" id="CP071448">
    <property type="protein sequence ID" value="QSW88419.1"/>
    <property type="molecule type" value="Genomic_DNA"/>
</dbReference>
<feature type="domain" description="Response regulatory" evidence="9">
    <location>
        <begin position="7"/>
        <end position="125"/>
    </location>
</feature>
<dbReference type="SMART" id="SM00387">
    <property type="entry name" value="HATPase_c"/>
    <property type="match status" value="1"/>
</dbReference>
<dbReference type="InterPro" id="IPR001789">
    <property type="entry name" value="Sig_transdc_resp-reg_receiver"/>
</dbReference>
<evidence type="ECO:0000259" key="9">
    <source>
        <dbReference type="PROSITE" id="PS50110"/>
    </source>
</evidence>
<evidence type="ECO:0000256" key="7">
    <source>
        <dbReference type="SAM" id="Coils"/>
    </source>
</evidence>
<dbReference type="SMART" id="SM00448">
    <property type="entry name" value="REC"/>
    <property type="match status" value="1"/>
</dbReference>
<keyword evidence="11" id="KW-1185">Reference proteome</keyword>
<dbReference type="SMART" id="SM00388">
    <property type="entry name" value="HisKA"/>
    <property type="match status" value="1"/>
</dbReference>
<accession>A0ABX7QDD5</accession>
<dbReference type="SUPFAM" id="SSF55874">
    <property type="entry name" value="ATPase domain of HSP90 chaperone/DNA topoisomerase II/histidine kinase"/>
    <property type="match status" value="1"/>
</dbReference>
<feature type="coiled-coil region" evidence="7">
    <location>
        <begin position="148"/>
        <end position="182"/>
    </location>
</feature>
<dbReference type="RefSeq" id="WP_207295622.1">
    <property type="nucleotide sequence ID" value="NZ_CP071448.1"/>
</dbReference>
<name>A0ABX7QDD5_9FLAO</name>
<dbReference type="Pfam" id="PF00072">
    <property type="entry name" value="Response_reg"/>
    <property type="match status" value="1"/>
</dbReference>
<evidence type="ECO:0000259" key="8">
    <source>
        <dbReference type="PROSITE" id="PS50109"/>
    </source>
</evidence>
<dbReference type="Gene3D" id="1.10.287.130">
    <property type="match status" value="1"/>
</dbReference>
<dbReference type="InterPro" id="IPR036097">
    <property type="entry name" value="HisK_dim/P_sf"/>
</dbReference>
<dbReference type="Gene3D" id="3.40.50.2300">
    <property type="match status" value="1"/>
</dbReference>
<dbReference type="Pfam" id="PF00512">
    <property type="entry name" value="HisKA"/>
    <property type="match status" value="1"/>
</dbReference>
<dbReference type="Proteomes" id="UP000663440">
    <property type="component" value="Chromosome"/>
</dbReference>
<comment type="catalytic activity">
    <reaction evidence="1">
        <text>ATP + protein L-histidine = ADP + protein N-phospho-L-histidine.</text>
        <dbReference type="EC" id="2.7.13.3"/>
    </reaction>
</comment>
<evidence type="ECO:0000256" key="5">
    <source>
        <dbReference type="ARBA" id="ARBA00022777"/>
    </source>
</evidence>
<dbReference type="InterPro" id="IPR011006">
    <property type="entry name" value="CheY-like_superfamily"/>
</dbReference>
<evidence type="ECO:0000256" key="2">
    <source>
        <dbReference type="ARBA" id="ARBA00012438"/>
    </source>
</evidence>
<dbReference type="InterPro" id="IPR003661">
    <property type="entry name" value="HisK_dim/P_dom"/>
</dbReference>
<dbReference type="SUPFAM" id="SSF47384">
    <property type="entry name" value="Homodimeric domain of signal transducing histidine kinase"/>
    <property type="match status" value="1"/>
</dbReference>
<dbReference type="InterPro" id="IPR005467">
    <property type="entry name" value="His_kinase_dom"/>
</dbReference>